<organism evidence="2 3">
    <name type="scientific">Aliiroseovarius sediminilitoris</name>
    <dbReference type="NCBI Taxonomy" id="1173584"/>
    <lineage>
        <taxon>Bacteria</taxon>
        <taxon>Pseudomonadati</taxon>
        <taxon>Pseudomonadota</taxon>
        <taxon>Alphaproteobacteria</taxon>
        <taxon>Rhodobacterales</taxon>
        <taxon>Paracoccaceae</taxon>
        <taxon>Aliiroseovarius</taxon>
    </lineage>
</organism>
<dbReference type="InterPro" id="IPR036182">
    <property type="entry name" value="PCuAC_sf"/>
</dbReference>
<evidence type="ECO:0000256" key="1">
    <source>
        <dbReference type="SAM" id="SignalP"/>
    </source>
</evidence>
<dbReference type="EMBL" id="FOJB01000001">
    <property type="protein sequence ID" value="SEV99707.1"/>
    <property type="molecule type" value="Genomic_DNA"/>
</dbReference>
<dbReference type="RefSeq" id="WP_245744643.1">
    <property type="nucleotide sequence ID" value="NZ_FOJB01000001.1"/>
</dbReference>
<dbReference type="SUPFAM" id="SSF110087">
    <property type="entry name" value="DR1885-like metal-binding protein"/>
    <property type="match status" value="1"/>
</dbReference>
<dbReference type="Gene3D" id="2.60.40.1890">
    <property type="entry name" value="PCu(A)C copper chaperone"/>
    <property type="match status" value="1"/>
</dbReference>
<gene>
    <name evidence="2" type="ORF">SAMN05444851_0766</name>
</gene>
<proteinExistence type="predicted"/>
<dbReference type="InterPro" id="IPR007410">
    <property type="entry name" value="LpqE-like"/>
</dbReference>
<keyword evidence="1" id="KW-0732">Signal</keyword>
<name>A0A1I0NEZ6_9RHOB</name>
<dbReference type="PANTHER" id="PTHR36302:SF1">
    <property type="entry name" value="COPPER CHAPERONE PCU(A)C"/>
    <property type="match status" value="1"/>
</dbReference>
<dbReference type="STRING" id="1173584.SAMN05444851_0766"/>
<dbReference type="Proteomes" id="UP000199650">
    <property type="component" value="Unassembled WGS sequence"/>
</dbReference>
<accession>A0A1I0NEZ6</accession>
<dbReference type="AlphaFoldDB" id="A0A1I0NEZ6"/>
<feature type="chain" id="PRO_5011440722" description="Copper(I)-binding protein" evidence="1">
    <location>
        <begin position="23"/>
        <end position="171"/>
    </location>
</feature>
<dbReference type="Pfam" id="PF04314">
    <property type="entry name" value="PCuAC"/>
    <property type="match status" value="1"/>
</dbReference>
<feature type="signal peptide" evidence="1">
    <location>
        <begin position="1"/>
        <end position="22"/>
    </location>
</feature>
<evidence type="ECO:0000313" key="3">
    <source>
        <dbReference type="Proteomes" id="UP000199650"/>
    </source>
</evidence>
<evidence type="ECO:0008006" key="4">
    <source>
        <dbReference type="Google" id="ProtNLM"/>
    </source>
</evidence>
<protein>
    <recommendedName>
        <fullName evidence="4">Copper(I)-binding protein</fullName>
    </recommendedName>
</protein>
<dbReference type="InterPro" id="IPR058248">
    <property type="entry name" value="Lxx211020-like"/>
</dbReference>
<evidence type="ECO:0000313" key="2">
    <source>
        <dbReference type="EMBL" id="SEV99707.1"/>
    </source>
</evidence>
<keyword evidence="3" id="KW-1185">Reference proteome</keyword>
<reference evidence="2 3" key="1">
    <citation type="submission" date="2016-10" db="EMBL/GenBank/DDBJ databases">
        <authorList>
            <person name="de Groot N.N."/>
        </authorList>
    </citation>
    <scope>NUCLEOTIDE SEQUENCE [LARGE SCALE GENOMIC DNA]</scope>
    <source>
        <strain evidence="2 3">DSM 29439</strain>
    </source>
</reference>
<dbReference type="PANTHER" id="PTHR36302">
    <property type="entry name" value="BLR7088 PROTEIN"/>
    <property type="match status" value="1"/>
</dbReference>
<sequence>MFHMKTVFAATAAALFALPAFAENEIMIADAYARASGMNAMAGAAFFQIMNHGDEDDRLIAVKSDVAKRVELHTHKETAEGVMQMMEVEEGFPVAAGGIHALERGGDHVMFMGLNQPFEDGSTINVTLVFEKAGEMTIEIPVDLKRNPMGGGMMNGKMNGGQMKQDATPSN</sequence>